<comment type="caution">
    <text evidence="2">The sequence shown here is derived from an EMBL/GenBank/DDBJ whole genome shotgun (WGS) entry which is preliminary data.</text>
</comment>
<accession>A0AAV5W018</accession>
<sequence>QSMADDLPQENGPNSMLYKFSKQFLNLRSKFATSTETLSKAGSLDKLMEVIKTIFNFIFSFFAAKSLGPLARLSGALESSDSFVNVTLNVQLGRQVENPHSFEGAGARVMEIEEVEEQIVNLQKHLEDLRQMMQTAKEE</sequence>
<keyword evidence="3" id="KW-1185">Reference proteome</keyword>
<proteinExistence type="predicted"/>
<dbReference type="AlphaFoldDB" id="A0AAV5W018"/>
<feature type="coiled-coil region" evidence="1">
    <location>
        <begin position="112"/>
        <end position="139"/>
    </location>
</feature>
<dbReference type="EMBL" id="BTSY01000004">
    <property type="protein sequence ID" value="GMT25151.1"/>
    <property type="molecule type" value="Genomic_DNA"/>
</dbReference>
<organism evidence="2 3">
    <name type="scientific">Pristionchus fissidentatus</name>
    <dbReference type="NCBI Taxonomy" id="1538716"/>
    <lineage>
        <taxon>Eukaryota</taxon>
        <taxon>Metazoa</taxon>
        <taxon>Ecdysozoa</taxon>
        <taxon>Nematoda</taxon>
        <taxon>Chromadorea</taxon>
        <taxon>Rhabditida</taxon>
        <taxon>Rhabditina</taxon>
        <taxon>Diplogasteromorpha</taxon>
        <taxon>Diplogasteroidea</taxon>
        <taxon>Neodiplogasteridae</taxon>
        <taxon>Pristionchus</taxon>
    </lineage>
</organism>
<feature type="non-terminal residue" evidence="2">
    <location>
        <position position="1"/>
    </location>
</feature>
<gene>
    <name evidence="2" type="ORF">PFISCL1PPCAC_16448</name>
</gene>
<name>A0AAV5W018_9BILA</name>
<evidence type="ECO:0000256" key="1">
    <source>
        <dbReference type="SAM" id="Coils"/>
    </source>
</evidence>
<evidence type="ECO:0000313" key="2">
    <source>
        <dbReference type="EMBL" id="GMT25151.1"/>
    </source>
</evidence>
<keyword evidence="1" id="KW-0175">Coiled coil</keyword>
<reference evidence="2" key="1">
    <citation type="submission" date="2023-10" db="EMBL/GenBank/DDBJ databases">
        <title>Genome assembly of Pristionchus species.</title>
        <authorList>
            <person name="Yoshida K."/>
            <person name="Sommer R.J."/>
        </authorList>
    </citation>
    <scope>NUCLEOTIDE SEQUENCE</scope>
    <source>
        <strain evidence="2">RS5133</strain>
    </source>
</reference>
<protein>
    <submittedName>
        <fullName evidence="2">Uncharacterized protein</fullName>
    </submittedName>
</protein>
<evidence type="ECO:0000313" key="3">
    <source>
        <dbReference type="Proteomes" id="UP001432322"/>
    </source>
</evidence>
<dbReference type="Proteomes" id="UP001432322">
    <property type="component" value="Unassembled WGS sequence"/>
</dbReference>